<comment type="similarity">
    <text evidence="8">Belongs to the histone deacetylase family. HD Type 1 subfamily.</text>
</comment>
<keyword evidence="11" id="KW-0479">Metal-binding</keyword>
<evidence type="ECO:0000256" key="10">
    <source>
        <dbReference type="PIRSR" id="PIRSR037913-2"/>
    </source>
</evidence>
<dbReference type="CDD" id="cd09991">
    <property type="entry name" value="HDAC_classI"/>
    <property type="match status" value="1"/>
</dbReference>
<dbReference type="PRINTS" id="PR01271">
    <property type="entry name" value="HISDACETLASE"/>
</dbReference>
<evidence type="ECO:0000256" key="2">
    <source>
        <dbReference type="ARBA" id="ARBA00012111"/>
    </source>
</evidence>
<keyword evidence="3 8" id="KW-0378">Hydrolase</keyword>
<evidence type="ECO:0000256" key="12">
    <source>
        <dbReference type="SAM" id="MobiDB-lite"/>
    </source>
</evidence>
<feature type="active site" description="Proton acceptor" evidence="9">
    <location>
        <position position="116"/>
    </location>
</feature>
<comment type="subcellular location">
    <subcellularLocation>
        <location evidence="1 8">Nucleus</location>
    </subcellularLocation>
</comment>
<evidence type="ECO:0000259" key="13">
    <source>
        <dbReference type="Pfam" id="PF00850"/>
    </source>
</evidence>
<comment type="catalytic activity">
    <reaction evidence="8">
        <text>N(6)-acetyl-L-lysyl-[histone] + H2O = L-lysyl-[histone] + acetate</text>
        <dbReference type="Rhea" id="RHEA:58196"/>
        <dbReference type="Rhea" id="RHEA-COMP:9845"/>
        <dbReference type="Rhea" id="RHEA-COMP:11338"/>
        <dbReference type="ChEBI" id="CHEBI:15377"/>
        <dbReference type="ChEBI" id="CHEBI:29969"/>
        <dbReference type="ChEBI" id="CHEBI:30089"/>
        <dbReference type="ChEBI" id="CHEBI:61930"/>
        <dbReference type="EC" id="3.5.1.98"/>
    </reaction>
</comment>
<reference evidence="14" key="1">
    <citation type="journal article" date="2020" name="J. Eukaryot. Microbiol.">
        <title>De novo Sequencing, Assembly and Annotation of the Transcriptome for the Free-Living Testate Amoeba Arcella intermedia.</title>
        <authorList>
            <person name="Ribeiro G.M."/>
            <person name="Porfirio-Sousa A.L."/>
            <person name="Maurer-Alcala X.X."/>
            <person name="Katz L.A."/>
            <person name="Lahr D.J.G."/>
        </authorList>
    </citation>
    <scope>NUCLEOTIDE SEQUENCE</scope>
</reference>
<evidence type="ECO:0000256" key="3">
    <source>
        <dbReference type="ARBA" id="ARBA00022801"/>
    </source>
</evidence>
<keyword evidence="6 8" id="KW-0804">Transcription</keyword>
<keyword evidence="4 8" id="KW-0156">Chromatin regulator</keyword>
<evidence type="ECO:0000256" key="7">
    <source>
        <dbReference type="ARBA" id="ARBA00023242"/>
    </source>
</evidence>
<feature type="domain" description="Histone deacetylase" evidence="13">
    <location>
        <begin position="1"/>
        <end position="295"/>
    </location>
</feature>
<dbReference type="InterPro" id="IPR000286">
    <property type="entry name" value="HDACs"/>
</dbReference>
<dbReference type="InterPro" id="IPR023696">
    <property type="entry name" value="Ureohydrolase_dom_sf"/>
</dbReference>
<evidence type="ECO:0000256" key="11">
    <source>
        <dbReference type="PIRSR" id="PIRSR037913-3"/>
    </source>
</evidence>
<evidence type="ECO:0000256" key="9">
    <source>
        <dbReference type="PIRSR" id="PIRSR037913-1"/>
    </source>
</evidence>
<feature type="binding site" evidence="10">
    <location>
        <position position="74"/>
    </location>
    <ligand>
        <name>substrate</name>
    </ligand>
</feature>
<feature type="binding site" evidence="11">
    <location>
        <position position="153"/>
    </location>
    <ligand>
        <name>a divalent metal cation</name>
        <dbReference type="ChEBI" id="CHEBI:60240"/>
    </ligand>
</feature>
<proteinExistence type="inferred from homology"/>
<evidence type="ECO:0000256" key="4">
    <source>
        <dbReference type="ARBA" id="ARBA00022853"/>
    </source>
</evidence>
<evidence type="ECO:0000256" key="8">
    <source>
        <dbReference type="PIRNR" id="PIRNR037913"/>
    </source>
</evidence>
<evidence type="ECO:0000256" key="5">
    <source>
        <dbReference type="ARBA" id="ARBA00023015"/>
    </source>
</evidence>
<feature type="compositionally biased region" description="Acidic residues" evidence="12">
    <location>
        <begin position="382"/>
        <end position="395"/>
    </location>
</feature>
<dbReference type="PRINTS" id="PR01270">
    <property type="entry name" value="HDASUPER"/>
</dbReference>
<feature type="region of interest" description="Disordered" evidence="12">
    <location>
        <begin position="382"/>
        <end position="402"/>
    </location>
</feature>
<keyword evidence="7 8" id="KW-0539">Nucleus</keyword>
<dbReference type="InterPro" id="IPR037138">
    <property type="entry name" value="His_deacetylse_dom_sf"/>
</dbReference>
<name>A0A6B2L521_9EUKA</name>
<feature type="binding site" evidence="10">
    <location>
        <position position="280"/>
    </location>
    <ligand>
        <name>substrate</name>
    </ligand>
</feature>
<dbReference type="EC" id="3.5.1.98" evidence="2 8"/>
<dbReference type="PANTHER" id="PTHR10625:SF36">
    <property type="entry name" value="HISTONE DEACETYLASE 3"/>
    <property type="match status" value="1"/>
</dbReference>
<dbReference type="PIRSF" id="PIRSF037913">
    <property type="entry name" value="His_deacetylse_1"/>
    <property type="match status" value="1"/>
</dbReference>
<sequence>MKPHRIALTHALVSSFKLHKKMQVYGERKATESELGKYHGEEYLKSLKNFQREETSDSGDESSQGCVPINADKDCPYFDSVFEFSQLYAGASIDAAKKLVNEEVDIAINWAGGLHHARKNKAFGFCYINDIVLAIMELLRYHPRVLYIDIDVHHGDGVQEAFYMTDRVMTVSFHKYKTPEFFPGTGDIDEIGKGDGKYFSLNVPLKSGITDTQYAMLFRPIVQNVIAKYRPTVIVLQCGADSLYEDLLGDFQLSLQGHAACVSYVMSFNLPLLVLGGGGYNMRNVSRCWANETSVLVNNLKIDPFEVSPYYPMDTVPTLGKIPEETAYYEFFVNAKGVDKKNRENENQTAYLNKVLEIVMEQLKIIECSPSVQLKDIPTLFEEDSEELDEDEMEDLFPQKQT</sequence>
<evidence type="ECO:0000256" key="1">
    <source>
        <dbReference type="ARBA" id="ARBA00004123"/>
    </source>
</evidence>
<dbReference type="Gene3D" id="3.40.800.20">
    <property type="entry name" value="Histone deacetylase domain"/>
    <property type="match status" value="1"/>
</dbReference>
<dbReference type="GO" id="GO:0005634">
    <property type="term" value="C:nucleus"/>
    <property type="evidence" value="ECO:0007669"/>
    <property type="project" value="UniProtKB-SubCell"/>
</dbReference>
<dbReference type="InterPro" id="IPR003084">
    <property type="entry name" value="HDAC_I/II"/>
</dbReference>
<dbReference type="SUPFAM" id="SSF52768">
    <property type="entry name" value="Arginase/deacetylase"/>
    <property type="match status" value="1"/>
</dbReference>
<dbReference type="GO" id="GO:0141221">
    <property type="term" value="F:histone deacetylase activity, hydrolytic mechanism"/>
    <property type="evidence" value="ECO:0007669"/>
    <property type="project" value="UniProtKB-EC"/>
</dbReference>
<keyword evidence="5 8" id="KW-0805">Transcription regulation</keyword>
<feature type="binding site" evidence="10">
    <location>
        <position position="124"/>
    </location>
    <ligand>
        <name>substrate</name>
    </ligand>
</feature>
<accession>A0A6B2L521</accession>
<dbReference type="GO" id="GO:0040029">
    <property type="term" value="P:epigenetic regulation of gene expression"/>
    <property type="evidence" value="ECO:0007669"/>
    <property type="project" value="TreeGrafter"/>
</dbReference>
<feature type="binding site" evidence="11">
    <location>
        <position position="151"/>
    </location>
    <ligand>
        <name>a divalent metal cation</name>
        <dbReference type="ChEBI" id="CHEBI:60240"/>
    </ligand>
</feature>
<dbReference type="Pfam" id="PF00850">
    <property type="entry name" value="Hist_deacetyl"/>
    <property type="match status" value="1"/>
</dbReference>
<dbReference type="PANTHER" id="PTHR10625">
    <property type="entry name" value="HISTONE DEACETYLASE HDAC1-RELATED"/>
    <property type="match status" value="1"/>
</dbReference>
<evidence type="ECO:0000256" key="6">
    <source>
        <dbReference type="ARBA" id="ARBA00023163"/>
    </source>
</evidence>
<dbReference type="GO" id="GO:0046872">
    <property type="term" value="F:metal ion binding"/>
    <property type="evidence" value="ECO:0007669"/>
    <property type="project" value="UniProtKB-KW"/>
</dbReference>
<evidence type="ECO:0000313" key="14">
    <source>
        <dbReference type="EMBL" id="NDV32059.1"/>
    </source>
</evidence>
<dbReference type="EMBL" id="GIBP01003090">
    <property type="protein sequence ID" value="NDV32059.1"/>
    <property type="molecule type" value="Transcribed_RNA"/>
</dbReference>
<organism evidence="14">
    <name type="scientific">Arcella intermedia</name>
    <dbReference type="NCBI Taxonomy" id="1963864"/>
    <lineage>
        <taxon>Eukaryota</taxon>
        <taxon>Amoebozoa</taxon>
        <taxon>Tubulinea</taxon>
        <taxon>Elardia</taxon>
        <taxon>Arcellinida</taxon>
        <taxon>Sphaerothecina</taxon>
        <taxon>Arcellidae</taxon>
        <taxon>Arcella</taxon>
    </lineage>
</organism>
<dbReference type="AlphaFoldDB" id="A0A6B2L521"/>
<dbReference type="InterPro" id="IPR023801">
    <property type="entry name" value="His_deacetylse_dom"/>
</dbReference>
<protein>
    <recommendedName>
        <fullName evidence="2 8">Histone deacetylase</fullName>
        <ecNumber evidence="2 8">3.5.1.98</ecNumber>
    </recommendedName>
</protein>
<feature type="binding site" evidence="11">
    <location>
        <position position="241"/>
    </location>
    <ligand>
        <name>a divalent metal cation</name>
        <dbReference type="ChEBI" id="CHEBI:60240"/>
    </ligand>
</feature>